<evidence type="ECO:0000313" key="2">
    <source>
        <dbReference type="Proteomes" id="UP000245622"/>
    </source>
</evidence>
<evidence type="ECO:0000313" key="1">
    <source>
        <dbReference type="EMBL" id="CED93288.1"/>
    </source>
</evidence>
<keyword evidence="2" id="KW-1185">Reference proteome</keyword>
<reference evidence="1 2" key="1">
    <citation type="submission" date="2014-04" db="EMBL/GenBank/DDBJ databases">
        <authorList>
            <person name="Hornung B.V."/>
        </authorList>
    </citation>
    <scope>NUCLEOTIDE SEQUENCE [LARGE SCALE GENOMIC DNA]</scope>
    <source>
        <strain evidence="1 2">CRIB</strain>
    </source>
</reference>
<organism evidence="1 2">
    <name type="scientific">Romboutsia ilealis</name>
    <dbReference type="NCBI Taxonomy" id="1115758"/>
    <lineage>
        <taxon>Bacteria</taxon>
        <taxon>Bacillati</taxon>
        <taxon>Bacillota</taxon>
        <taxon>Clostridia</taxon>
        <taxon>Peptostreptococcales</taxon>
        <taxon>Peptostreptococcaceae</taxon>
        <taxon>Romboutsia</taxon>
    </lineage>
</organism>
<accession>A0A1V1HZ90</accession>
<gene>
    <name evidence="1" type="ORF">CRIB_533</name>
</gene>
<sequence>MNLISINIYIDRIQFEVFSIDNGKRNNVLQNEIKIPISFSMGDKLEYIRKFMSMIINRNKVKKAYLNINDKLEVYTIKIEGIIEEVLSSYGVEICN</sequence>
<name>A0A1V1HZ90_9FIRM</name>
<proteinExistence type="predicted"/>
<dbReference type="RefSeq" id="WP_180703023.1">
    <property type="nucleotide sequence ID" value="NZ_CAONDH010000002.1"/>
</dbReference>
<dbReference type="GeneID" id="82204721"/>
<dbReference type="KEGG" id="ril:CRIB_533"/>
<dbReference type="AlphaFoldDB" id="A0A1V1HZ90"/>
<dbReference type="EMBL" id="LN555523">
    <property type="protein sequence ID" value="CED93288.1"/>
    <property type="molecule type" value="Genomic_DNA"/>
</dbReference>
<protein>
    <submittedName>
        <fullName evidence="1">Uncharacterized protein</fullName>
    </submittedName>
</protein>
<dbReference type="Proteomes" id="UP000245622">
    <property type="component" value="Chromosome 1"/>
</dbReference>